<dbReference type="KEGG" id="mpau:ZMTM_11720"/>
<dbReference type="PRINTS" id="PR00039">
    <property type="entry name" value="HTHLYSR"/>
</dbReference>
<organism evidence="6 7">
    <name type="scientific">Methyloradius palustris</name>
    <dbReference type="NCBI Taxonomy" id="2778876"/>
    <lineage>
        <taxon>Bacteria</taxon>
        <taxon>Pseudomonadati</taxon>
        <taxon>Pseudomonadota</taxon>
        <taxon>Betaproteobacteria</taxon>
        <taxon>Nitrosomonadales</taxon>
        <taxon>Methylophilaceae</taxon>
        <taxon>Methyloradius</taxon>
    </lineage>
</organism>
<comment type="similarity">
    <text evidence="1">Belongs to the LysR transcriptional regulatory family.</text>
</comment>
<dbReference type="SUPFAM" id="SSF53850">
    <property type="entry name" value="Periplasmic binding protein-like II"/>
    <property type="match status" value="1"/>
</dbReference>
<dbReference type="InterPro" id="IPR000847">
    <property type="entry name" value="LysR_HTH_N"/>
</dbReference>
<sequence length="311" mass="34891">MKFHQLRYIHEVAKQNLNISQAADVLHTSQPGVSKQIQLLEEELKLQIFFRNGKRLIGVTEPGQIILDLAERVMREMNSIRSVGEEFTQKQTGALTIATTHTQARYRLPMAVKAFMEQFPDVRLTIHQGNPTQVAEQVVSGEADIGIATESISDYEKLVCLPCYEWNRCVVTPHGHPLLSDLPLTLEKISRFPLITYDFAFTGGSLVSRVFGKEDLEPNVVLTAIDADVIKTYVGLGLGIGLLANMAYDPVRDANLAVIDASHLFPPSTTFLGFRRDAYLRGYVYDFIKLLAPDYDRRAVNEAIRLSEARI</sequence>
<keyword evidence="3" id="KW-0238">DNA-binding</keyword>
<dbReference type="InterPro" id="IPR037423">
    <property type="entry name" value="CysB_PBP2"/>
</dbReference>
<dbReference type="InterPro" id="IPR005119">
    <property type="entry name" value="LysR_subst-bd"/>
</dbReference>
<dbReference type="EMBL" id="AP024110">
    <property type="protein sequence ID" value="BCM24913.1"/>
    <property type="molecule type" value="Genomic_DNA"/>
</dbReference>
<dbReference type="Gene3D" id="3.40.190.10">
    <property type="entry name" value="Periplasmic binding protein-like II"/>
    <property type="match status" value="2"/>
</dbReference>
<dbReference type="PANTHER" id="PTHR30126">
    <property type="entry name" value="HTH-TYPE TRANSCRIPTIONAL REGULATOR"/>
    <property type="match status" value="1"/>
</dbReference>
<dbReference type="GO" id="GO:0000976">
    <property type="term" value="F:transcription cis-regulatory region binding"/>
    <property type="evidence" value="ECO:0007669"/>
    <property type="project" value="TreeGrafter"/>
</dbReference>
<evidence type="ECO:0000313" key="7">
    <source>
        <dbReference type="Proteomes" id="UP000826722"/>
    </source>
</evidence>
<keyword evidence="4" id="KW-0804">Transcription</keyword>
<dbReference type="PANTHER" id="PTHR30126:SF6">
    <property type="entry name" value="HTH-TYPE TRANSCRIPTIONAL REGULATOR CYSB-RELATED"/>
    <property type="match status" value="1"/>
</dbReference>
<dbReference type="Proteomes" id="UP000826722">
    <property type="component" value="Chromosome"/>
</dbReference>
<evidence type="ECO:0000256" key="3">
    <source>
        <dbReference type="ARBA" id="ARBA00023125"/>
    </source>
</evidence>
<dbReference type="NCBIfam" id="NF009327">
    <property type="entry name" value="PRK12684.1"/>
    <property type="match status" value="1"/>
</dbReference>
<evidence type="ECO:0000256" key="2">
    <source>
        <dbReference type="ARBA" id="ARBA00023015"/>
    </source>
</evidence>
<protein>
    <submittedName>
        <fullName evidence="6">Transcriptional regulator</fullName>
    </submittedName>
</protein>
<dbReference type="InterPro" id="IPR036390">
    <property type="entry name" value="WH_DNA-bd_sf"/>
</dbReference>
<name>A0A8D5K0M9_9PROT</name>
<keyword evidence="2" id="KW-0805">Transcription regulation</keyword>
<evidence type="ECO:0000313" key="6">
    <source>
        <dbReference type="EMBL" id="BCM24913.1"/>
    </source>
</evidence>
<proteinExistence type="inferred from homology"/>
<evidence type="ECO:0000256" key="4">
    <source>
        <dbReference type="ARBA" id="ARBA00023163"/>
    </source>
</evidence>
<dbReference type="GO" id="GO:0019344">
    <property type="term" value="P:cysteine biosynthetic process"/>
    <property type="evidence" value="ECO:0007669"/>
    <property type="project" value="TreeGrafter"/>
</dbReference>
<dbReference type="PROSITE" id="PS50931">
    <property type="entry name" value="HTH_LYSR"/>
    <property type="match status" value="1"/>
</dbReference>
<dbReference type="AlphaFoldDB" id="A0A8D5K0M9"/>
<gene>
    <name evidence="6" type="primary">cysB</name>
    <name evidence="6" type="ORF">ZMTM_11720</name>
</gene>
<reference evidence="6" key="1">
    <citation type="journal article" date="2021" name="Arch. Microbiol.">
        <title>Methyloradius palustris gen. nov., sp. nov., a methanol-oxidizing bacterium isolated from snow.</title>
        <authorList>
            <person name="Miyadera T."/>
            <person name="Kojima H."/>
            <person name="Fukui M."/>
        </authorList>
    </citation>
    <scope>NUCLEOTIDE SEQUENCE</scope>
    <source>
        <strain evidence="6">Zm11</strain>
    </source>
</reference>
<keyword evidence="7" id="KW-1185">Reference proteome</keyword>
<dbReference type="RefSeq" id="WP_221765397.1">
    <property type="nucleotide sequence ID" value="NZ_AP024110.1"/>
</dbReference>
<feature type="domain" description="HTH lysR-type" evidence="5">
    <location>
        <begin position="1"/>
        <end position="59"/>
    </location>
</feature>
<dbReference type="CDD" id="cd08413">
    <property type="entry name" value="PBP2_CysB_like"/>
    <property type="match status" value="1"/>
</dbReference>
<dbReference type="SUPFAM" id="SSF46785">
    <property type="entry name" value="Winged helix' DNA-binding domain"/>
    <property type="match status" value="1"/>
</dbReference>
<dbReference type="Pfam" id="PF03466">
    <property type="entry name" value="LysR_substrate"/>
    <property type="match status" value="1"/>
</dbReference>
<dbReference type="GO" id="GO:0003700">
    <property type="term" value="F:DNA-binding transcription factor activity"/>
    <property type="evidence" value="ECO:0007669"/>
    <property type="project" value="InterPro"/>
</dbReference>
<evidence type="ECO:0000259" key="5">
    <source>
        <dbReference type="PROSITE" id="PS50931"/>
    </source>
</evidence>
<evidence type="ECO:0000256" key="1">
    <source>
        <dbReference type="ARBA" id="ARBA00009437"/>
    </source>
</evidence>
<dbReference type="Gene3D" id="1.10.10.10">
    <property type="entry name" value="Winged helix-like DNA-binding domain superfamily/Winged helix DNA-binding domain"/>
    <property type="match status" value="1"/>
</dbReference>
<dbReference type="InterPro" id="IPR036388">
    <property type="entry name" value="WH-like_DNA-bd_sf"/>
</dbReference>
<accession>A0A8D5K0M9</accession>
<dbReference type="Pfam" id="PF00126">
    <property type="entry name" value="HTH_1"/>
    <property type="match status" value="1"/>
</dbReference>